<feature type="transmembrane region" description="Helical" evidence="2">
    <location>
        <begin position="142"/>
        <end position="165"/>
    </location>
</feature>
<dbReference type="Pfam" id="PF13240">
    <property type="entry name" value="Zn_Ribbon_1"/>
    <property type="match status" value="1"/>
</dbReference>
<feature type="compositionally biased region" description="Low complexity" evidence="1">
    <location>
        <begin position="31"/>
        <end position="43"/>
    </location>
</feature>
<evidence type="ECO:0000256" key="2">
    <source>
        <dbReference type="SAM" id="Phobius"/>
    </source>
</evidence>
<accession>A0A6N3FT22</accession>
<protein>
    <recommendedName>
        <fullName evidence="3">Zinc-ribbon domain-containing protein</fullName>
    </recommendedName>
</protein>
<evidence type="ECO:0000256" key="1">
    <source>
        <dbReference type="SAM" id="MobiDB-lite"/>
    </source>
</evidence>
<reference evidence="4" key="1">
    <citation type="submission" date="2019-11" db="EMBL/GenBank/DDBJ databases">
        <authorList>
            <person name="Feng L."/>
        </authorList>
    </citation>
    <scope>NUCLEOTIDE SEQUENCE</scope>
    <source>
        <strain evidence="4">SsimulansLFYP27</strain>
    </source>
</reference>
<proteinExistence type="predicted"/>
<feature type="domain" description="Zinc-ribbon" evidence="3">
    <location>
        <begin position="2"/>
        <end position="21"/>
    </location>
</feature>
<dbReference type="RefSeq" id="WP_156667049.1">
    <property type="nucleotide sequence ID" value="NZ_CACRUO010000065.1"/>
</dbReference>
<feature type="transmembrane region" description="Helical" evidence="2">
    <location>
        <begin position="202"/>
        <end position="224"/>
    </location>
</feature>
<dbReference type="InterPro" id="IPR026870">
    <property type="entry name" value="Zinc_ribbon_dom"/>
</dbReference>
<feature type="region of interest" description="Disordered" evidence="1">
    <location>
        <begin position="31"/>
        <end position="61"/>
    </location>
</feature>
<organism evidence="4">
    <name type="scientific">Staphylococcus simulans</name>
    <dbReference type="NCBI Taxonomy" id="1286"/>
    <lineage>
        <taxon>Bacteria</taxon>
        <taxon>Bacillati</taxon>
        <taxon>Bacillota</taxon>
        <taxon>Bacilli</taxon>
        <taxon>Bacillales</taxon>
        <taxon>Staphylococcaceae</taxon>
        <taxon>Staphylococcus</taxon>
    </lineage>
</organism>
<keyword evidence="2" id="KW-0472">Membrane</keyword>
<evidence type="ECO:0000259" key="3">
    <source>
        <dbReference type="Pfam" id="PF13240"/>
    </source>
</evidence>
<keyword evidence="2" id="KW-0812">Transmembrane</keyword>
<dbReference type="AlphaFoldDB" id="A0A6N3FT22"/>
<gene>
    <name evidence="4" type="ORF">SSLFYP27_02643</name>
</gene>
<feature type="transmembrane region" description="Helical" evidence="2">
    <location>
        <begin position="102"/>
        <end position="122"/>
    </location>
</feature>
<feature type="transmembrane region" description="Helical" evidence="2">
    <location>
        <begin position="236"/>
        <end position="254"/>
    </location>
</feature>
<evidence type="ECO:0000313" key="4">
    <source>
        <dbReference type="EMBL" id="VYU55438.1"/>
    </source>
</evidence>
<sequence length="280" mass="31145">MKCPKCGAPVEQDDRFCGECGIDLTKVSAVSSQNSTESESSQALHNHNENEPTHSNQQPSFDKEKFNQHANEIKHEGTSFFSQLFKSHDSVIAGTKSFSLKFIGILSAVFLILTLIVLAIFVPSVVNYIGYGVTKSGIVTKSFFGILLFLIISYGLLAGVTRLVVKDNISFAKILSDFVFINTFSFIFFILGLLLLRGEIYSIGSFLLLLGIVSFYASAVYLITKYSSYHTLRIPVFFGIIIYIVVQFIVLSIYGEMLRNTFVDIFGSMLEDLFRFGGGF</sequence>
<dbReference type="EMBL" id="CACRUO010000065">
    <property type="protein sequence ID" value="VYU55438.1"/>
    <property type="molecule type" value="Genomic_DNA"/>
</dbReference>
<keyword evidence="2" id="KW-1133">Transmembrane helix</keyword>
<feature type="transmembrane region" description="Helical" evidence="2">
    <location>
        <begin position="177"/>
        <end position="196"/>
    </location>
</feature>
<name>A0A6N3FT22_STASI</name>